<name>A0A2P5HG46_DIAHE</name>
<keyword evidence="3" id="KW-1185">Reference proteome</keyword>
<accession>A0A2P5HG46</accession>
<evidence type="ECO:0000256" key="1">
    <source>
        <dbReference type="SAM" id="MobiDB-lite"/>
    </source>
</evidence>
<dbReference type="AlphaFoldDB" id="A0A2P5HG46"/>
<dbReference type="Proteomes" id="UP000094444">
    <property type="component" value="Unassembled WGS sequence"/>
</dbReference>
<feature type="region of interest" description="Disordered" evidence="1">
    <location>
        <begin position="1"/>
        <end position="45"/>
    </location>
</feature>
<feature type="compositionally biased region" description="Basic and acidic residues" evidence="1">
    <location>
        <begin position="180"/>
        <end position="196"/>
    </location>
</feature>
<dbReference type="EMBL" id="MAVT02002528">
    <property type="protein sequence ID" value="POS69223.1"/>
    <property type="molecule type" value="Genomic_DNA"/>
</dbReference>
<proteinExistence type="predicted"/>
<dbReference type="InParanoid" id="A0A2P5HG46"/>
<dbReference type="OrthoDB" id="5238164at2759"/>
<feature type="region of interest" description="Disordered" evidence="1">
    <location>
        <begin position="158"/>
        <end position="337"/>
    </location>
</feature>
<organism evidence="2 3">
    <name type="scientific">Diaporthe helianthi</name>
    <dbReference type="NCBI Taxonomy" id="158607"/>
    <lineage>
        <taxon>Eukaryota</taxon>
        <taxon>Fungi</taxon>
        <taxon>Dikarya</taxon>
        <taxon>Ascomycota</taxon>
        <taxon>Pezizomycotina</taxon>
        <taxon>Sordariomycetes</taxon>
        <taxon>Sordariomycetidae</taxon>
        <taxon>Diaporthales</taxon>
        <taxon>Diaporthaceae</taxon>
        <taxon>Diaporthe</taxon>
    </lineage>
</organism>
<feature type="compositionally biased region" description="Basic and acidic residues" evidence="1">
    <location>
        <begin position="161"/>
        <end position="170"/>
    </location>
</feature>
<sequence>MGLFTERQGDGPDTIAETGLVLAKHTEPPVQSSTRNDYPGKDWRPAFEKKKRNLVYSSKALQDLRSSSNRMKMAEAYHEGTKGSHDRQDMHNTTPIGKGYYMRAMTPSADFDASRVEQAQRERIQRLERSIKDGEKPREEYLDMLLLLHNGIEPCRQRRQQAMERSKPVEQARSAAKAFAPDKMDLDRPERPKEDDFGTSGSEESTLIAETDAADLRSESIRDGPLQGEQQQEQEARKLSGHSVGPLTDLKQTVSAPAPAEPEETKSRTEEMKLVIETNKAGLADGDEGEEAKPPAPAGLQETKSRTEEMEPALETNKAGLADGDEGEEAKPPAPSLEEPFLSLLDFLPLLNETRDHPSKPRSLSPIHETAQRRFENKAGQLRSMVRNLGRRGSRRLTSAEKGKWPASCACPICRTGGTKRMRTDPRAVDEAEDGPGFNDEGLMMKRMREKRSIMEADPRGEGCSWWWTSGGPAGPAELAEPDELGMSTNPRPAPRMAAAVPLLRRLEGFTVVRRESARKIRVDKRDIGEPLDLGKNMEQWARNCPFGPAVEFSSPGPAAGGQMAPVTLKRKVGTIRRKAWASLSQRVKRGVRGQ</sequence>
<evidence type="ECO:0000313" key="2">
    <source>
        <dbReference type="EMBL" id="POS69223.1"/>
    </source>
</evidence>
<feature type="region of interest" description="Disordered" evidence="1">
    <location>
        <begin position="353"/>
        <end position="376"/>
    </location>
</feature>
<comment type="caution">
    <text evidence="2">The sequence shown here is derived from an EMBL/GenBank/DDBJ whole genome shotgun (WGS) entry which is preliminary data.</text>
</comment>
<evidence type="ECO:0000313" key="3">
    <source>
        <dbReference type="Proteomes" id="UP000094444"/>
    </source>
</evidence>
<gene>
    <name evidence="2" type="ORF">DHEL01_v212382</name>
</gene>
<protein>
    <submittedName>
        <fullName evidence="2">Uncharacterized protein</fullName>
    </submittedName>
</protein>
<reference evidence="2" key="1">
    <citation type="submission" date="2017-09" db="EMBL/GenBank/DDBJ databases">
        <title>Polyketide synthases of a Diaporthe helianthi virulent isolate.</title>
        <authorList>
            <person name="Baroncelli R."/>
        </authorList>
    </citation>
    <scope>NUCLEOTIDE SEQUENCE [LARGE SCALE GENOMIC DNA]</scope>
    <source>
        <strain evidence="2">7/96</strain>
    </source>
</reference>
<feature type="region of interest" description="Disordered" evidence="1">
    <location>
        <begin position="420"/>
        <end position="441"/>
    </location>
</feature>
<feature type="compositionally biased region" description="Basic and acidic residues" evidence="1">
    <location>
        <begin position="263"/>
        <end position="274"/>
    </location>
</feature>